<dbReference type="InterPro" id="IPR013786">
    <property type="entry name" value="AcylCoA_DH/ox_N"/>
</dbReference>
<dbReference type="InterPro" id="IPR036250">
    <property type="entry name" value="AcylCo_DH-like_C"/>
</dbReference>
<feature type="domain" description="Acyl-CoA dehydrogenase/oxidase C-terminal" evidence="8">
    <location>
        <begin position="237"/>
        <end position="383"/>
    </location>
</feature>
<feature type="domain" description="Acyl-CoA oxidase/dehydrogenase middle" evidence="9">
    <location>
        <begin position="132"/>
        <end position="208"/>
    </location>
</feature>
<keyword evidence="4 7" id="KW-0285">Flavoprotein</keyword>
<reference evidence="11 12" key="1">
    <citation type="submission" date="2022-06" db="EMBL/GenBank/DDBJ databases">
        <title>Paraconexibacter antarcticus.</title>
        <authorList>
            <person name="Kim C.S."/>
        </authorList>
    </citation>
    <scope>NUCLEOTIDE SEQUENCE [LARGE SCALE GENOMIC DNA]</scope>
    <source>
        <strain evidence="11 12">02-257</strain>
    </source>
</reference>
<keyword evidence="12" id="KW-1185">Reference proteome</keyword>
<dbReference type="Gene3D" id="2.40.110.10">
    <property type="entry name" value="Butyryl-CoA Dehydrogenase, subunit A, domain 2"/>
    <property type="match status" value="1"/>
</dbReference>
<protein>
    <submittedName>
        <fullName evidence="11">Acyl-CoA dehydrogenase family protein</fullName>
    </submittedName>
</protein>
<evidence type="ECO:0000256" key="5">
    <source>
        <dbReference type="ARBA" id="ARBA00022827"/>
    </source>
</evidence>
<evidence type="ECO:0000313" key="11">
    <source>
        <dbReference type="EMBL" id="UTI65450.1"/>
    </source>
</evidence>
<dbReference type="CDD" id="cd00567">
    <property type="entry name" value="ACAD"/>
    <property type="match status" value="1"/>
</dbReference>
<evidence type="ECO:0000259" key="9">
    <source>
        <dbReference type="Pfam" id="PF02770"/>
    </source>
</evidence>
<organism evidence="11 12">
    <name type="scientific">Paraconexibacter antarcticus</name>
    <dbReference type="NCBI Taxonomy" id="2949664"/>
    <lineage>
        <taxon>Bacteria</taxon>
        <taxon>Bacillati</taxon>
        <taxon>Actinomycetota</taxon>
        <taxon>Thermoleophilia</taxon>
        <taxon>Solirubrobacterales</taxon>
        <taxon>Paraconexibacteraceae</taxon>
        <taxon>Paraconexibacter</taxon>
    </lineage>
</organism>
<dbReference type="InterPro" id="IPR046373">
    <property type="entry name" value="Acyl-CoA_Oxase/DH_mid-dom_sf"/>
</dbReference>
<evidence type="ECO:0000259" key="10">
    <source>
        <dbReference type="Pfam" id="PF02771"/>
    </source>
</evidence>
<dbReference type="Proteomes" id="UP001056035">
    <property type="component" value="Chromosome"/>
</dbReference>
<accession>A0ABY5DTU6</accession>
<evidence type="ECO:0000256" key="4">
    <source>
        <dbReference type="ARBA" id="ARBA00022630"/>
    </source>
</evidence>
<evidence type="ECO:0000256" key="3">
    <source>
        <dbReference type="ARBA" id="ARBA00011738"/>
    </source>
</evidence>
<dbReference type="RefSeq" id="WP_254572130.1">
    <property type="nucleotide sequence ID" value="NZ_CP098502.1"/>
</dbReference>
<dbReference type="Pfam" id="PF02771">
    <property type="entry name" value="Acyl-CoA_dh_N"/>
    <property type="match status" value="1"/>
</dbReference>
<evidence type="ECO:0000256" key="6">
    <source>
        <dbReference type="ARBA" id="ARBA00023002"/>
    </source>
</evidence>
<evidence type="ECO:0000313" key="12">
    <source>
        <dbReference type="Proteomes" id="UP001056035"/>
    </source>
</evidence>
<comment type="subunit">
    <text evidence="3">Homodimer.</text>
</comment>
<sequence>MDPSLSPELRELQQRTREFIDDVVVPLEARDTPRPGGGHHGPSDDFRVELQDAAKAAGLFAPHIGHEFGGLGLDVAGQAVVFEQAGRSLLGPLALNCAAPDEGNMAMLEKIATPDQAERFLRPLAAGDVRSCFAMTEQSPGAGSDPSMLRTTATRVDGGWALNGEKWFITGGVGAAFAIVMAMTDGRATMFLVDAGTPGFVVEEAIDTIDHISPGGHARITFTDCVVPEDQVLGAVGEGFRYAQVRLAPARLTHCMRWLGLATRALDIAMDRAATREAFGSRLADLGLAQRLIADCVIDIETSRAIIARTAAVLDSGAEGGLASSIAKVHVSEATYRVIDSAIQLCGSDGITVEPLGRYLAEVRPFRIYDGSNETHRWSIARKAVKARTRETGPAVR</sequence>
<feature type="domain" description="Acyl-CoA dehydrogenase/oxidase N-terminal" evidence="10">
    <location>
        <begin position="6"/>
        <end position="128"/>
    </location>
</feature>
<dbReference type="EMBL" id="CP098502">
    <property type="protein sequence ID" value="UTI65450.1"/>
    <property type="molecule type" value="Genomic_DNA"/>
</dbReference>
<dbReference type="Gene3D" id="1.10.540.10">
    <property type="entry name" value="Acyl-CoA dehydrogenase/oxidase, N-terminal domain"/>
    <property type="match status" value="1"/>
</dbReference>
<dbReference type="SUPFAM" id="SSF56645">
    <property type="entry name" value="Acyl-CoA dehydrogenase NM domain-like"/>
    <property type="match status" value="1"/>
</dbReference>
<dbReference type="InterPro" id="IPR050741">
    <property type="entry name" value="Acyl-CoA_dehydrogenase"/>
</dbReference>
<evidence type="ECO:0000256" key="1">
    <source>
        <dbReference type="ARBA" id="ARBA00001974"/>
    </source>
</evidence>
<dbReference type="Pfam" id="PF00441">
    <property type="entry name" value="Acyl-CoA_dh_1"/>
    <property type="match status" value="1"/>
</dbReference>
<dbReference type="PANTHER" id="PTHR48083:SF13">
    <property type="entry name" value="ACYL-COA DEHYDROGENASE FAMILY MEMBER 11"/>
    <property type="match status" value="1"/>
</dbReference>
<dbReference type="PANTHER" id="PTHR48083">
    <property type="entry name" value="MEDIUM-CHAIN SPECIFIC ACYL-COA DEHYDROGENASE, MITOCHONDRIAL-RELATED"/>
    <property type="match status" value="1"/>
</dbReference>
<comment type="cofactor">
    <cofactor evidence="1 7">
        <name>FAD</name>
        <dbReference type="ChEBI" id="CHEBI:57692"/>
    </cofactor>
</comment>
<dbReference type="Gene3D" id="1.20.140.10">
    <property type="entry name" value="Butyryl-CoA Dehydrogenase, subunit A, domain 3"/>
    <property type="match status" value="1"/>
</dbReference>
<dbReference type="InterPro" id="IPR006091">
    <property type="entry name" value="Acyl-CoA_Oxase/DH_mid-dom"/>
</dbReference>
<dbReference type="InterPro" id="IPR009075">
    <property type="entry name" value="AcylCo_DH/oxidase_C"/>
</dbReference>
<gene>
    <name evidence="11" type="ORF">NBH00_04355</name>
</gene>
<dbReference type="InterPro" id="IPR009100">
    <property type="entry name" value="AcylCoA_DH/oxidase_NM_dom_sf"/>
</dbReference>
<comment type="similarity">
    <text evidence="2 7">Belongs to the acyl-CoA dehydrogenase family.</text>
</comment>
<dbReference type="InterPro" id="IPR037069">
    <property type="entry name" value="AcylCoA_DH/ox_N_sf"/>
</dbReference>
<evidence type="ECO:0000256" key="7">
    <source>
        <dbReference type="RuleBase" id="RU362125"/>
    </source>
</evidence>
<keyword evidence="5 7" id="KW-0274">FAD</keyword>
<evidence type="ECO:0000259" key="8">
    <source>
        <dbReference type="Pfam" id="PF00441"/>
    </source>
</evidence>
<dbReference type="Pfam" id="PF02770">
    <property type="entry name" value="Acyl-CoA_dh_M"/>
    <property type="match status" value="1"/>
</dbReference>
<dbReference type="SUPFAM" id="SSF47203">
    <property type="entry name" value="Acyl-CoA dehydrogenase C-terminal domain-like"/>
    <property type="match status" value="1"/>
</dbReference>
<proteinExistence type="inferred from homology"/>
<keyword evidence="6 7" id="KW-0560">Oxidoreductase</keyword>
<evidence type="ECO:0000256" key="2">
    <source>
        <dbReference type="ARBA" id="ARBA00009347"/>
    </source>
</evidence>
<name>A0ABY5DTU6_9ACTN</name>